<dbReference type="KEGG" id="cmic:caldi_30050"/>
<accession>A0AA35CQE4</accession>
<sequence>MTLHPCQIAAVSPVRMLNSGLTARGTGVKVLYSNSPESLKYRQNDLPSNPEIIATLDAGYYLAGGIPISGTPIRVYMYHLNNVGSDLEFLVMVGNSGTQTIDVVANGYGADHSGNHFDNAQEAASNAWEWYLYRRGTEQVLFSVGPGEIAAAALTVPAGKVGVLIMELRAVNQADGSPASDADLFLAAMQATIAGTTIVPAPHQYTQQQVNFGGCSGTVPYGDIRFGQVVRGVWEVGDIHIPIDHVLGQNEYVEIGARAACDPFGVPMVPGELLWGYDWTFGSGTQVWCYGSYPFLYRFDITWRNTVSFEREGRTYLQLNPELSPESNYMFLTELSGASRAFSPICRVPASASEGWPVHSVLVPANSSVVTRLETAIPGGGSGHVRLILV</sequence>
<evidence type="ECO:0000313" key="1">
    <source>
        <dbReference type="EMBL" id="BDG61915.1"/>
    </source>
</evidence>
<evidence type="ECO:0000313" key="2">
    <source>
        <dbReference type="Proteomes" id="UP001163687"/>
    </source>
</evidence>
<dbReference type="Proteomes" id="UP001163687">
    <property type="component" value="Chromosome"/>
</dbReference>
<proteinExistence type="predicted"/>
<gene>
    <name evidence="1" type="ORF">caldi_30050</name>
</gene>
<dbReference type="AlphaFoldDB" id="A0AA35CQE4"/>
<dbReference type="EMBL" id="AP025628">
    <property type="protein sequence ID" value="BDG61915.1"/>
    <property type="molecule type" value="Genomic_DNA"/>
</dbReference>
<name>A0AA35CQE4_9FIRM</name>
<organism evidence="1 2">
    <name type="scientific">Caldinitratiruptor microaerophilus</name>
    <dbReference type="NCBI Taxonomy" id="671077"/>
    <lineage>
        <taxon>Bacteria</taxon>
        <taxon>Bacillati</taxon>
        <taxon>Bacillota</taxon>
        <taxon>Clostridia</taxon>
        <taxon>Eubacteriales</taxon>
        <taxon>Symbiobacteriaceae</taxon>
        <taxon>Caldinitratiruptor</taxon>
    </lineage>
</organism>
<keyword evidence="2" id="KW-1185">Reference proteome</keyword>
<reference evidence="1" key="1">
    <citation type="submission" date="2022-03" db="EMBL/GenBank/DDBJ databases">
        <title>Complete genome sequence of Caldinitratiruptor microaerophilus.</title>
        <authorList>
            <person name="Mukaiyama R."/>
            <person name="Nishiyama T."/>
            <person name="Ueda K."/>
        </authorList>
    </citation>
    <scope>NUCLEOTIDE SEQUENCE</scope>
    <source>
        <strain evidence="1">JCM 16183</strain>
    </source>
</reference>
<dbReference type="RefSeq" id="WP_264842545.1">
    <property type="nucleotide sequence ID" value="NZ_AP025628.1"/>
</dbReference>
<protein>
    <submittedName>
        <fullName evidence="1">Uncharacterized protein</fullName>
    </submittedName>
</protein>